<sequence length="86" mass="9562">MELLRVCAFPACRLGYEGIGISPDCNPENRATPRELFNWALGPAEDYILDKLCEDGYSDAVVWAKQNPVDEIVQDDQPYIGNNAVS</sequence>
<dbReference type="EMBL" id="JACTNZ010000011">
    <property type="protein sequence ID" value="KAG5526526.1"/>
    <property type="molecule type" value="Genomic_DNA"/>
</dbReference>
<protein>
    <submittedName>
        <fullName evidence="1">Uncharacterized protein</fullName>
    </submittedName>
</protein>
<gene>
    <name evidence="1" type="ORF">RHGRI_032713</name>
</gene>
<reference evidence="1" key="1">
    <citation type="submission" date="2020-08" db="EMBL/GenBank/DDBJ databases">
        <title>Plant Genome Project.</title>
        <authorList>
            <person name="Zhang R.-G."/>
        </authorList>
    </citation>
    <scope>NUCLEOTIDE SEQUENCE</scope>
    <source>
        <strain evidence="1">WSP0</strain>
        <tissue evidence="1">Leaf</tissue>
    </source>
</reference>
<evidence type="ECO:0000313" key="2">
    <source>
        <dbReference type="Proteomes" id="UP000823749"/>
    </source>
</evidence>
<dbReference type="AlphaFoldDB" id="A0AAV6ICU1"/>
<evidence type="ECO:0000313" key="1">
    <source>
        <dbReference type="EMBL" id="KAG5526526.1"/>
    </source>
</evidence>
<proteinExistence type="predicted"/>
<dbReference type="Proteomes" id="UP000823749">
    <property type="component" value="Chromosome 11"/>
</dbReference>
<comment type="caution">
    <text evidence="1">The sequence shown here is derived from an EMBL/GenBank/DDBJ whole genome shotgun (WGS) entry which is preliminary data.</text>
</comment>
<organism evidence="1 2">
    <name type="scientific">Rhododendron griersonianum</name>
    <dbReference type="NCBI Taxonomy" id="479676"/>
    <lineage>
        <taxon>Eukaryota</taxon>
        <taxon>Viridiplantae</taxon>
        <taxon>Streptophyta</taxon>
        <taxon>Embryophyta</taxon>
        <taxon>Tracheophyta</taxon>
        <taxon>Spermatophyta</taxon>
        <taxon>Magnoliopsida</taxon>
        <taxon>eudicotyledons</taxon>
        <taxon>Gunneridae</taxon>
        <taxon>Pentapetalae</taxon>
        <taxon>asterids</taxon>
        <taxon>Ericales</taxon>
        <taxon>Ericaceae</taxon>
        <taxon>Ericoideae</taxon>
        <taxon>Rhodoreae</taxon>
        <taxon>Rhododendron</taxon>
    </lineage>
</organism>
<keyword evidence="2" id="KW-1185">Reference proteome</keyword>
<accession>A0AAV6ICU1</accession>
<name>A0AAV6ICU1_9ERIC</name>